<evidence type="ECO:0000256" key="2">
    <source>
        <dbReference type="ARBA" id="ARBA00022448"/>
    </source>
</evidence>
<evidence type="ECO:0000256" key="3">
    <source>
        <dbReference type="ARBA" id="ARBA00023157"/>
    </source>
</evidence>
<keyword evidence="8" id="KW-1185">Reference proteome</keyword>
<keyword evidence="3" id="KW-1015">Disulfide bond</keyword>
<accession>A0AAV2DYL2</accession>
<evidence type="ECO:0000313" key="8">
    <source>
        <dbReference type="Proteomes" id="UP001497516"/>
    </source>
</evidence>
<dbReference type="PRINTS" id="PR00382">
    <property type="entry name" value="LIPIDTRNSFER"/>
</dbReference>
<evidence type="ECO:0000256" key="1">
    <source>
        <dbReference type="ARBA" id="ARBA00009748"/>
    </source>
</evidence>
<dbReference type="Proteomes" id="UP001497516">
    <property type="component" value="Chromosome 3"/>
</dbReference>
<dbReference type="AlphaFoldDB" id="A0AAV2DYL2"/>
<keyword evidence="5" id="KW-0732">Signal</keyword>
<dbReference type="Gene3D" id="1.10.110.10">
    <property type="entry name" value="Plant lipid-transfer and hydrophobic proteins"/>
    <property type="match status" value="1"/>
</dbReference>
<evidence type="ECO:0000256" key="5">
    <source>
        <dbReference type="SAM" id="SignalP"/>
    </source>
</evidence>
<dbReference type="GO" id="GO:0006869">
    <property type="term" value="P:lipid transport"/>
    <property type="evidence" value="ECO:0007669"/>
    <property type="project" value="InterPro"/>
</dbReference>
<comment type="similarity">
    <text evidence="1 4">Belongs to the plant LTP family.</text>
</comment>
<dbReference type="FunFam" id="1.10.110.10:FF:000002">
    <property type="entry name" value="Non-specific lipid-transfer protein"/>
    <property type="match status" value="1"/>
</dbReference>
<dbReference type="InterPro" id="IPR036312">
    <property type="entry name" value="Bifun_inhib/LTP/seed_sf"/>
</dbReference>
<evidence type="ECO:0000313" key="7">
    <source>
        <dbReference type="EMBL" id="CAL1378440.1"/>
    </source>
</evidence>
<dbReference type="Pfam" id="PF00234">
    <property type="entry name" value="Tryp_alpha_amyl"/>
    <property type="match status" value="1"/>
</dbReference>
<feature type="domain" description="Bifunctional inhibitor/plant lipid transfer protein/seed storage helical" evidence="6">
    <location>
        <begin position="31"/>
        <end position="115"/>
    </location>
</feature>
<dbReference type="EMBL" id="OZ034816">
    <property type="protein sequence ID" value="CAL1378440.1"/>
    <property type="molecule type" value="Genomic_DNA"/>
</dbReference>
<feature type="chain" id="PRO_5043685157" description="Non-specific lipid-transfer protein" evidence="5">
    <location>
        <begin position="28"/>
        <end position="119"/>
    </location>
</feature>
<evidence type="ECO:0000256" key="4">
    <source>
        <dbReference type="RuleBase" id="RU000628"/>
    </source>
</evidence>
<proteinExistence type="inferred from homology"/>
<dbReference type="PANTHER" id="PTHR33076">
    <property type="entry name" value="NON-SPECIFIC LIPID-TRANSFER PROTEIN 2-RELATED"/>
    <property type="match status" value="1"/>
</dbReference>
<comment type="function">
    <text evidence="4">Plant non-specific lipid-transfer proteins transfer phospholipids as well as galactolipids across membranes. May play a role in wax or cutin deposition in the cell walls of expanding epidermal cells and certain secretory tissues.</text>
</comment>
<gene>
    <name evidence="7" type="ORF">LTRI10_LOCUS20017</name>
</gene>
<organism evidence="7 8">
    <name type="scientific">Linum trigynum</name>
    <dbReference type="NCBI Taxonomy" id="586398"/>
    <lineage>
        <taxon>Eukaryota</taxon>
        <taxon>Viridiplantae</taxon>
        <taxon>Streptophyta</taxon>
        <taxon>Embryophyta</taxon>
        <taxon>Tracheophyta</taxon>
        <taxon>Spermatophyta</taxon>
        <taxon>Magnoliopsida</taxon>
        <taxon>eudicotyledons</taxon>
        <taxon>Gunneridae</taxon>
        <taxon>Pentapetalae</taxon>
        <taxon>rosids</taxon>
        <taxon>fabids</taxon>
        <taxon>Malpighiales</taxon>
        <taxon>Linaceae</taxon>
        <taxon>Linum</taxon>
    </lineage>
</organism>
<protein>
    <recommendedName>
        <fullName evidence="4">Non-specific lipid-transfer protein</fullName>
    </recommendedName>
</protein>
<dbReference type="GO" id="GO:0008289">
    <property type="term" value="F:lipid binding"/>
    <property type="evidence" value="ECO:0007669"/>
    <property type="project" value="UniProtKB-KW"/>
</dbReference>
<dbReference type="SMART" id="SM00499">
    <property type="entry name" value="AAI"/>
    <property type="match status" value="1"/>
</dbReference>
<dbReference type="InterPro" id="IPR000528">
    <property type="entry name" value="Plant_nsLTP"/>
</dbReference>
<sequence length="119" mass="12105">MAGVANKLVTMLLVCALVVATMTSVDATLSCGQVVGNLTPCLNYLKNGGPVPALCCNGVRSLAGSAKSAPDRRQACQCLKTAAGGISGLKENYAAALPAACRVTIPYKISTKTNCNAML</sequence>
<reference evidence="7 8" key="1">
    <citation type="submission" date="2024-04" db="EMBL/GenBank/DDBJ databases">
        <authorList>
            <person name="Fracassetti M."/>
        </authorList>
    </citation>
    <scope>NUCLEOTIDE SEQUENCE [LARGE SCALE GENOMIC DNA]</scope>
</reference>
<keyword evidence="4" id="KW-0446">Lipid-binding</keyword>
<dbReference type="InterPro" id="IPR016140">
    <property type="entry name" value="Bifunc_inhib/LTP/seed_store"/>
</dbReference>
<feature type="signal peptide" evidence="5">
    <location>
        <begin position="1"/>
        <end position="27"/>
    </location>
</feature>
<dbReference type="CDD" id="cd01960">
    <property type="entry name" value="nsLTP1"/>
    <property type="match status" value="1"/>
</dbReference>
<evidence type="ECO:0000259" key="6">
    <source>
        <dbReference type="SMART" id="SM00499"/>
    </source>
</evidence>
<keyword evidence="2 4" id="KW-0813">Transport</keyword>
<name>A0AAV2DYL2_9ROSI</name>
<dbReference type="PROSITE" id="PS00597">
    <property type="entry name" value="PLANT_LTP"/>
    <property type="match status" value="1"/>
</dbReference>
<dbReference type="SUPFAM" id="SSF47699">
    <property type="entry name" value="Bifunctional inhibitor/lipid-transfer protein/seed storage 2S albumin"/>
    <property type="match status" value="1"/>
</dbReference>